<proteinExistence type="predicted"/>
<comment type="caution">
    <text evidence="1">The sequence shown here is derived from an EMBL/GenBank/DDBJ whole genome shotgun (WGS) entry which is preliminary data.</text>
</comment>
<dbReference type="RefSeq" id="WP_143562779.1">
    <property type="nucleotide sequence ID" value="NZ_BMPL01000001.1"/>
</dbReference>
<protein>
    <submittedName>
        <fullName evidence="1">Uncharacterized protein</fullName>
    </submittedName>
</protein>
<sequence length="124" mass="13612">MSSPIGGFYLNAQFKKQAEKFELENKPNLALTLQLLFEGSCLIDTSDQILIDNELLIKNDKVAITLTPTLLSANLIQVHSLVIINQTNSIHTAQQIMTIESGEQLTTLVEGDSKIQLTLSANLS</sequence>
<gene>
    <name evidence="1" type="ORF">FN961_01540</name>
</gene>
<evidence type="ECO:0000313" key="2">
    <source>
        <dbReference type="Proteomes" id="UP000318126"/>
    </source>
</evidence>
<name>A0A553JV53_SHEHA</name>
<evidence type="ECO:0000313" key="1">
    <source>
        <dbReference type="EMBL" id="TRY16333.1"/>
    </source>
</evidence>
<dbReference type="AlphaFoldDB" id="A0A553JV53"/>
<dbReference type="EMBL" id="VKGK01000001">
    <property type="protein sequence ID" value="TRY16333.1"/>
    <property type="molecule type" value="Genomic_DNA"/>
</dbReference>
<keyword evidence="2" id="KW-1185">Reference proteome</keyword>
<accession>A0A553JV53</accession>
<dbReference type="Proteomes" id="UP000318126">
    <property type="component" value="Unassembled WGS sequence"/>
</dbReference>
<dbReference type="OrthoDB" id="6264117at2"/>
<reference evidence="2" key="1">
    <citation type="submission" date="2019-07" db="EMBL/GenBank/DDBJ databases">
        <title>Shewanella sp. YLB-08 draft genomic sequence.</title>
        <authorList>
            <person name="Yu L."/>
        </authorList>
    </citation>
    <scope>NUCLEOTIDE SEQUENCE [LARGE SCALE GENOMIC DNA]</scope>
    <source>
        <strain evidence="2">JCM 20706</strain>
    </source>
</reference>
<organism evidence="1 2">
    <name type="scientific">Shewanella hanedai</name>
    <name type="common">Alteromonas hanedai</name>
    <dbReference type="NCBI Taxonomy" id="25"/>
    <lineage>
        <taxon>Bacteria</taxon>
        <taxon>Pseudomonadati</taxon>
        <taxon>Pseudomonadota</taxon>
        <taxon>Gammaproteobacteria</taxon>
        <taxon>Alteromonadales</taxon>
        <taxon>Shewanellaceae</taxon>
        <taxon>Shewanella</taxon>
    </lineage>
</organism>